<evidence type="ECO:0000313" key="7">
    <source>
        <dbReference type="Proteomes" id="UP000244140"/>
    </source>
</evidence>
<evidence type="ECO:0000313" key="3">
    <source>
        <dbReference type="EMBL" id="STP65348.1"/>
    </source>
</evidence>
<dbReference type="AlphaFoldDB" id="A0A1Q1FVR3"/>
<reference evidence="3 8" key="2">
    <citation type="submission" date="2018-06" db="EMBL/GenBank/DDBJ databases">
        <authorList>
            <consortium name="Pathogen Informatics"/>
            <person name="Doyle S."/>
        </authorList>
    </citation>
    <scope>NUCLEOTIDE SEQUENCE [LARGE SCALE GENOMIC DNA]</scope>
    <source>
        <strain evidence="3 8">NCTC13379</strain>
    </source>
</reference>
<proteinExistence type="predicted"/>
<name>A0A1Q1FVR3_ENTFL</name>
<evidence type="ECO:0000313" key="11">
    <source>
        <dbReference type="Proteomes" id="UP001221642"/>
    </source>
</evidence>
<dbReference type="Proteomes" id="UP001222182">
    <property type="component" value="Chromosome"/>
</dbReference>
<reference evidence="6 12" key="6">
    <citation type="submission" date="2023-03" db="EMBL/GenBank/DDBJ databases">
        <title>Complete genome sequence of an Enterococcus faecalis urinary isolate.</title>
        <authorList>
            <person name="Brauer A.L."/>
            <person name="Armbruster C.E."/>
        </authorList>
    </citation>
    <scope>NUCLEOTIDE SEQUENCE [LARGE SCALE GENOMIC DNA]</scope>
    <source>
        <strain evidence="6 12">3143</strain>
    </source>
</reference>
<dbReference type="Proteomes" id="UP000516122">
    <property type="component" value="Chromosome"/>
</dbReference>
<dbReference type="EMBL" id="CP119528">
    <property type="protein sequence ID" value="WER41826.1"/>
    <property type="molecule type" value="Genomic_DNA"/>
</dbReference>
<sequence length="204" mass="23349">MKQEELNLKLYELLLKIQNESDTLTNADISESDADFYGYLISKELVYNLKIEHYYSGPNIDASQAIITDKGYAFINQIGEADKPIKMNRENRYKQLQIFLKRLDDHDADLRTPNYRVQEIDYYDLIKYAIDSNLVKGIAIRYASNKPHLFLSQFARVTTEGYDVLDTPYPKNNTPGATISNTYNIYGGDQKGASFGSNNTTNNN</sequence>
<reference evidence="2 10" key="4">
    <citation type="submission" date="2020-08" db="EMBL/GenBank/DDBJ databases">
        <title>Enterococcus faecalis SF28073 genome assembly.</title>
        <authorList>
            <person name="Duerkop B.A."/>
            <person name="Johnson C.N."/>
        </authorList>
    </citation>
    <scope>NUCLEOTIDE SEQUENCE [LARGE SCALE GENOMIC DNA]</scope>
    <source>
        <strain evidence="2 10">SF28073</strain>
    </source>
</reference>
<reference evidence="4 9" key="3">
    <citation type="submission" date="2019-02" db="EMBL/GenBank/DDBJ databases">
        <title>Bacteria dissemination in different level of health care in South Africa: the effectiveness of infections prevention and control.</title>
        <authorList>
            <person name="Shobo C."/>
            <person name="Amoako D.G."/>
            <person name="Allam M."/>
            <person name="Ismail A."/>
            <person name="Bester L.A."/>
            <person name="Essack S.Y."/>
        </authorList>
    </citation>
    <scope>NUCLEOTIDE SEQUENCE [LARGE SCALE GENOMIC DNA]</scope>
    <source>
        <strain evidence="4 9">2SIL2</strain>
    </source>
</reference>
<evidence type="ECO:0000313" key="5">
    <source>
        <dbReference type="EMBL" id="WEH23654.1"/>
    </source>
</evidence>
<dbReference type="EMBL" id="PZZH01000001">
    <property type="protein sequence ID" value="PTN78340.1"/>
    <property type="molecule type" value="Genomic_DNA"/>
</dbReference>
<evidence type="ECO:0000313" key="1">
    <source>
        <dbReference type="EMBL" id="PTN78340.1"/>
    </source>
</evidence>
<protein>
    <submittedName>
        <fullName evidence="4">Uncharacterized protein</fullName>
    </submittedName>
</protein>
<reference evidence="1 7" key="1">
    <citation type="submission" date="2018-04" db="EMBL/GenBank/DDBJ databases">
        <authorList>
            <person name="Van Tyne D."/>
        </authorList>
    </citation>
    <scope>NUCLEOTIDE SEQUENCE [LARGE SCALE GENOMIC DNA]</scope>
    <source>
        <strain evidence="1 7">B2535</strain>
    </source>
</reference>
<reference evidence="5 11" key="5">
    <citation type="submission" date="2023-02" db="EMBL/GenBank/DDBJ databases">
        <title>Results of the 2020 Genomic Proficiency Test for the network of European Union Reference Laboratory for Antimicrobial Resistance assessing whole genome sequencing capacities.</title>
        <authorList>
            <person name="Hoffmann M."/>
            <person name="Luo Y."/>
            <person name="Sorensen L.H."/>
            <person name="Pedersen S.K."/>
            <person name="Hendriksen R.S."/>
        </authorList>
    </citation>
    <scope>NUCLEOTIDE SEQUENCE [LARGE SCALE GENOMIC DNA]</scope>
    <source>
        <strain evidence="5 11">GENOMIC22-006</strain>
    </source>
</reference>
<dbReference type="RefSeq" id="WP_002359819.1">
    <property type="nucleotide sequence ID" value="NZ_AP031218.1"/>
</dbReference>
<evidence type="ECO:0000313" key="9">
    <source>
        <dbReference type="Proteomes" id="UP000305511"/>
    </source>
</evidence>
<dbReference type="Proteomes" id="UP000254396">
    <property type="component" value="Unassembled WGS sequence"/>
</dbReference>
<evidence type="ECO:0000313" key="10">
    <source>
        <dbReference type="Proteomes" id="UP000516122"/>
    </source>
</evidence>
<evidence type="ECO:0000313" key="8">
    <source>
        <dbReference type="Proteomes" id="UP000254396"/>
    </source>
</evidence>
<gene>
    <name evidence="1" type="ORF">DAI13_11475</name>
    <name evidence="4" type="ORF">EY666_05820</name>
    <name evidence="2" type="ORF">H9Q64_10325</name>
    <name evidence="3" type="ORF">NCTC13379_01570</name>
    <name evidence="6" type="ORF">P0083_10865</name>
    <name evidence="5" type="ORF">P0D81_06420</name>
</gene>
<dbReference type="EMBL" id="UGIX01000001">
    <property type="protein sequence ID" value="STP65348.1"/>
    <property type="molecule type" value="Genomic_DNA"/>
</dbReference>
<accession>A0A1Q1FVR3</accession>
<dbReference type="EMBL" id="SIYF01000128">
    <property type="protein sequence ID" value="TKK88277.1"/>
    <property type="molecule type" value="Genomic_DNA"/>
</dbReference>
<dbReference type="EMBL" id="CP060804">
    <property type="protein sequence ID" value="QNP36865.1"/>
    <property type="molecule type" value="Genomic_DNA"/>
</dbReference>
<evidence type="ECO:0000313" key="2">
    <source>
        <dbReference type="EMBL" id="QNP36865.1"/>
    </source>
</evidence>
<dbReference type="Proteomes" id="UP000305511">
    <property type="component" value="Unassembled WGS sequence"/>
</dbReference>
<evidence type="ECO:0000313" key="12">
    <source>
        <dbReference type="Proteomes" id="UP001222182"/>
    </source>
</evidence>
<evidence type="ECO:0000313" key="4">
    <source>
        <dbReference type="EMBL" id="TKK88277.1"/>
    </source>
</evidence>
<dbReference type="Proteomes" id="UP001221642">
    <property type="component" value="Chromosome"/>
</dbReference>
<organism evidence="4 9">
    <name type="scientific">Enterococcus faecalis</name>
    <name type="common">Streptococcus faecalis</name>
    <dbReference type="NCBI Taxonomy" id="1351"/>
    <lineage>
        <taxon>Bacteria</taxon>
        <taxon>Bacillati</taxon>
        <taxon>Bacillota</taxon>
        <taxon>Bacilli</taxon>
        <taxon>Lactobacillales</taxon>
        <taxon>Enterococcaceae</taxon>
        <taxon>Enterococcus</taxon>
    </lineage>
</organism>
<dbReference type="Proteomes" id="UP000244140">
    <property type="component" value="Unassembled WGS sequence"/>
</dbReference>
<dbReference type="EMBL" id="CP119159">
    <property type="protein sequence ID" value="WEH23654.1"/>
    <property type="molecule type" value="Genomic_DNA"/>
</dbReference>
<evidence type="ECO:0000313" key="6">
    <source>
        <dbReference type="EMBL" id="WER41826.1"/>
    </source>
</evidence>